<evidence type="ECO:0000313" key="4">
    <source>
        <dbReference type="Proteomes" id="UP001165667"/>
    </source>
</evidence>
<comment type="caution">
    <text evidence="3">The sequence shown here is derived from an EMBL/GenBank/DDBJ whole genome shotgun (WGS) entry which is preliminary data.</text>
</comment>
<dbReference type="Proteomes" id="UP001165667">
    <property type="component" value="Unassembled WGS sequence"/>
</dbReference>
<dbReference type="EMBL" id="JAMOIM010000002">
    <property type="protein sequence ID" value="MCW6507219.1"/>
    <property type="molecule type" value="Genomic_DNA"/>
</dbReference>
<reference evidence="3" key="1">
    <citation type="submission" date="2022-05" db="EMBL/GenBank/DDBJ databases">
        <authorList>
            <person name="Pankratov T."/>
        </authorList>
    </citation>
    <scope>NUCLEOTIDE SEQUENCE</scope>
    <source>
        <strain evidence="3">BP6-180914</strain>
    </source>
</reference>
<accession>A0AA42CHF5</accession>
<proteinExistence type="predicted"/>
<evidence type="ECO:0000256" key="1">
    <source>
        <dbReference type="SAM" id="Phobius"/>
    </source>
</evidence>
<evidence type="ECO:0000313" key="3">
    <source>
        <dbReference type="EMBL" id="MCW6507219.1"/>
    </source>
</evidence>
<feature type="signal peptide" evidence="2">
    <location>
        <begin position="1"/>
        <end position="21"/>
    </location>
</feature>
<keyword evidence="1" id="KW-0472">Membrane</keyword>
<dbReference type="RefSeq" id="WP_282583588.1">
    <property type="nucleotide sequence ID" value="NZ_JAMOIM010000002.1"/>
</dbReference>
<feature type="transmembrane region" description="Helical" evidence="1">
    <location>
        <begin position="145"/>
        <end position="164"/>
    </location>
</feature>
<feature type="chain" id="PRO_5041312415" evidence="2">
    <location>
        <begin position="22"/>
        <end position="180"/>
    </location>
</feature>
<sequence>MRRLFLALTACVAVWPVGIAAAFPLTATFTGSLYGTNTPFTAVFSYDTNDFVPVPNSNTFDGKGTATFMSPGINLTFDDSGYFYQTVSSGFGPLYEFGIGGSQGFLYLKYSGDVAEGNYQVGSDLASYTNLDPDKVTITGAVSPVPLPSAAWLFGGAIAVLGMAGHKKRHRKMAFDASPV</sequence>
<keyword evidence="4" id="KW-1185">Reference proteome</keyword>
<keyword evidence="2" id="KW-0732">Signal</keyword>
<name>A0AA42CHF5_9HYPH</name>
<organism evidence="3 4">
    <name type="scientific">Lichenifustis flavocetrariae</name>
    <dbReference type="NCBI Taxonomy" id="2949735"/>
    <lineage>
        <taxon>Bacteria</taxon>
        <taxon>Pseudomonadati</taxon>
        <taxon>Pseudomonadota</taxon>
        <taxon>Alphaproteobacteria</taxon>
        <taxon>Hyphomicrobiales</taxon>
        <taxon>Lichenihabitantaceae</taxon>
        <taxon>Lichenifustis</taxon>
    </lineage>
</organism>
<keyword evidence="1" id="KW-0812">Transmembrane</keyword>
<gene>
    <name evidence="3" type="ORF">M8523_04215</name>
</gene>
<keyword evidence="1" id="KW-1133">Transmembrane helix</keyword>
<evidence type="ECO:0000256" key="2">
    <source>
        <dbReference type="SAM" id="SignalP"/>
    </source>
</evidence>
<dbReference type="AlphaFoldDB" id="A0AA42CHF5"/>
<protein>
    <submittedName>
        <fullName evidence="3">VPLPA-CTERM sorting domain-containing protein</fullName>
    </submittedName>
</protein>